<evidence type="ECO:0000256" key="3">
    <source>
        <dbReference type="SAM" id="SignalP"/>
    </source>
</evidence>
<feature type="compositionally biased region" description="Basic and acidic residues" evidence="2">
    <location>
        <begin position="336"/>
        <end position="348"/>
    </location>
</feature>
<dbReference type="GO" id="GO:0000978">
    <property type="term" value="F:RNA polymerase II cis-regulatory region sequence-specific DNA binding"/>
    <property type="evidence" value="ECO:0007669"/>
    <property type="project" value="TreeGrafter"/>
</dbReference>
<evidence type="ECO:0000313" key="5">
    <source>
        <dbReference type="EMBL" id="JAP42671.1"/>
    </source>
</evidence>
<dbReference type="PANTHER" id="PTHR45879">
    <property type="entry name" value="CYCLIC AMP RESPONSE ELEMENT-BINDING PROTEIN B"/>
    <property type="match status" value="1"/>
</dbReference>
<dbReference type="PROSITE" id="PS00036">
    <property type="entry name" value="BZIP_BASIC"/>
    <property type="match status" value="1"/>
</dbReference>
<dbReference type="SMART" id="SM00338">
    <property type="entry name" value="BRLZ"/>
    <property type="match status" value="1"/>
</dbReference>
<dbReference type="InterPro" id="IPR004827">
    <property type="entry name" value="bZIP"/>
</dbReference>
<sequence length="681" mass="71514">TPNPARKMSKSFSRFRLSCFFLAGFGVEFSPFCYQPMAQNDDTLKSEPKSENTHLSSVNCLDTPISSFDILNYRPQGRNPSAVSAAAALILQAAVDSQNQRKQRSLSSASPISNPILKVQCPSPPDDNAAAAAAAAAAVSMISRPMSHSPNTNSKITAALALAMAASSPSSTCPSSSSSGQVAEQCSSEFRGENPPQSIGMLFRSPVGGYETVDGGGNNEFNFPPTSLNSGNISSFASLNSNAVSPELSASACLANAMLLPASLVTALGQTMHAGSYHQTSSPAYLSTIGNVSSSFPLTSTSDPATTFSSTISAASPSNIDTGRFSSTSRTSSVTLHEDGSRKREQRLLKNREAARECRRKKKEYVRFLERRVTILESQNQQLIDELQNLKALCAAAAAAGDGPLRLSSNNSAAVTCRTSPTAGINRRQADGVDYVDSASPRLTHIAAAAGALADSEIPARVPGPDCESDRLSSPDRQQFANRTATDLFSAVAGAPSTKLPATGGGGSGQLVADLTFLKSASERPPSGSAVATATGHGALLLQSVASSALSSLKTRYSASTSGENFNRNSGRSPAKKMISMVALVNQDASPPVSQSSCVRVPEALSENNYGASDWYACEVGKDYSSSEQQSVDTVSPRIPPLKRALRKLDIERHRLSLPADCISHTAETIEKHEQLASAEQ</sequence>
<evidence type="ECO:0000256" key="2">
    <source>
        <dbReference type="SAM" id="MobiDB-lite"/>
    </source>
</evidence>
<evidence type="ECO:0000256" key="1">
    <source>
        <dbReference type="SAM" id="Coils"/>
    </source>
</evidence>
<dbReference type="EMBL" id="GEEE01020554">
    <property type="protein sequence ID" value="JAP42671.1"/>
    <property type="molecule type" value="Transcribed_RNA"/>
</dbReference>
<feature type="coiled-coil region" evidence="1">
    <location>
        <begin position="366"/>
        <end position="400"/>
    </location>
</feature>
<organism evidence="5">
    <name type="scientific">Schistocephalus solidus</name>
    <name type="common">Tapeworm</name>
    <dbReference type="NCBI Taxonomy" id="70667"/>
    <lineage>
        <taxon>Eukaryota</taxon>
        <taxon>Metazoa</taxon>
        <taxon>Spiralia</taxon>
        <taxon>Lophotrochozoa</taxon>
        <taxon>Platyhelminthes</taxon>
        <taxon>Cestoda</taxon>
        <taxon>Eucestoda</taxon>
        <taxon>Diphyllobothriidea</taxon>
        <taxon>Diphyllobothriidae</taxon>
        <taxon>Schistocephalus</taxon>
    </lineage>
</organism>
<dbReference type="GO" id="GO:0000981">
    <property type="term" value="F:DNA-binding transcription factor activity, RNA polymerase II-specific"/>
    <property type="evidence" value="ECO:0007669"/>
    <property type="project" value="TreeGrafter"/>
</dbReference>
<dbReference type="PROSITE" id="PS50217">
    <property type="entry name" value="BZIP"/>
    <property type="match status" value="1"/>
</dbReference>
<dbReference type="GO" id="GO:0005667">
    <property type="term" value="C:transcription regulator complex"/>
    <property type="evidence" value="ECO:0007669"/>
    <property type="project" value="TreeGrafter"/>
</dbReference>
<dbReference type="InterPro" id="IPR046347">
    <property type="entry name" value="bZIP_sf"/>
</dbReference>
<feature type="domain" description="BZIP" evidence="4">
    <location>
        <begin position="341"/>
        <end position="391"/>
    </location>
</feature>
<dbReference type="CDD" id="cd14690">
    <property type="entry name" value="bZIP_CREB1"/>
    <property type="match status" value="1"/>
</dbReference>
<keyword evidence="1" id="KW-0175">Coiled coil</keyword>
<dbReference type="Gene3D" id="1.20.5.170">
    <property type="match status" value="1"/>
</dbReference>
<dbReference type="GO" id="GO:0005634">
    <property type="term" value="C:nucleus"/>
    <property type="evidence" value="ECO:0007669"/>
    <property type="project" value="InterPro"/>
</dbReference>
<dbReference type="Pfam" id="PF00170">
    <property type="entry name" value="bZIP_1"/>
    <property type="match status" value="1"/>
</dbReference>
<protein>
    <recommendedName>
        <fullName evidence="4">BZIP domain-containing protein</fullName>
    </recommendedName>
</protein>
<accession>A0A0X3NS18</accession>
<dbReference type="AlphaFoldDB" id="A0A0X3NS18"/>
<name>A0A0X3NS18_SCHSO</name>
<dbReference type="PANTHER" id="PTHR45879:SF3">
    <property type="entry name" value="CYCLIC AMP RESPONSE ELEMENT-BINDING PROTEIN B"/>
    <property type="match status" value="1"/>
</dbReference>
<feature type="signal peptide" evidence="3">
    <location>
        <begin position="1"/>
        <end position="26"/>
    </location>
</feature>
<dbReference type="SUPFAM" id="SSF57959">
    <property type="entry name" value="Leucine zipper domain"/>
    <property type="match status" value="1"/>
</dbReference>
<dbReference type="InterPro" id="IPR001630">
    <property type="entry name" value="Leuzip_CREB"/>
</dbReference>
<evidence type="ECO:0000259" key="4">
    <source>
        <dbReference type="PROSITE" id="PS50217"/>
    </source>
</evidence>
<gene>
    <name evidence="5" type="ORF">TR144110</name>
</gene>
<keyword evidence="3" id="KW-0732">Signal</keyword>
<feature type="non-terminal residue" evidence="5">
    <location>
        <position position="1"/>
    </location>
</feature>
<dbReference type="PRINTS" id="PR00041">
    <property type="entry name" value="LEUZIPPRCREB"/>
</dbReference>
<feature type="compositionally biased region" description="Low complexity" evidence="2">
    <location>
        <begin position="326"/>
        <end position="335"/>
    </location>
</feature>
<feature type="region of interest" description="Disordered" evidence="2">
    <location>
        <begin position="319"/>
        <end position="348"/>
    </location>
</feature>
<proteinExistence type="predicted"/>
<reference evidence="5" key="1">
    <citation type="submission" date="2016-01" db="EMBL/GenBank/DDBJ databases">
        <title>Reference transcriptome for the parasite Schistocephalus solidus: insights into the molecular evolution of parasitism.</title>
        <authorList>
            <person name="Hebert F.O."/>
            <person name="Grambauer S."/>
            <person name="Barber I."/>
            <person name="Landry C.R."/>
            <person name="Aubin-Horth N."/>
        </authorList>
    </citation>
    <scope>NUCLEOTIDE SEQUENCE</scope>
</reference>
<feature type="chain" id="PRO_5007050700" description="BZIP domain-containing protein" evidence="3">
    <location>
        <begin position="27"/>
        <end position="681"/>
    </location>
</feature>